<evidence type="ECO:0000256" key="1">
    <source>
        <dbReference type="ARBA" id="ARBA00004477"/>
    </source>
</evidence>
<accession>G0WCX0</accession>
<evidence type="ECO:0000256" key="3">
    <source>
        <dbReference type="ARBA" id="ARBA00022692"/>
    </source>
</evidence>
<dbReference type="OrthoDB" id="205546at2759"/>
<dbReference type="HOGENOM" id="CLU_088332_0_0_1"/>
<comment type="subcellular location">
    <subcellularLocation>
        <location evidence="1">Endoplasmic reticulum membrane</location>
        <topology evidence="1">Multi-pass membrane protein</topology>
    </subcellularLocation>
</comment>
<evidence type="ECO:0000256" key="4">
    <source>
        <dbReference type="ARBA" id="ARBA00022824"/>
    </source>
</evidence>
<dbReference type="AlphaFoldDB" id="G0WCX0"/>
<comment type="similarity">
    <text evidence="2">Belongs to the INSIG family.</text>
</comment>
<feature type="transmembrane region" description="Helical" evidence="7">
    <location>
        <begin position="125"/>
        <end position="144"/>
    </location>
</feature>
<dbReference type="Pfam" id="PF07281">
    <property type="entry name" value="INSIG"/>
    <property type="match status" value="1"/>
</dbReference>
<dbReference type="Proteomes" id="UP000000689">
    <property type="component" value="Chromosome 6"/>
</dbReference>
<dbReference type="GO" id="GO:0016126">
    <property type="term" value="P:sterol biosynthetic process"/>
    <property type="evidence" value="ECO:0007669"/>
    <property type="project" value="TreeGrafter"/>
</dbReference>
<feature type="transmembrane region" description="Helical" evidence="7">
    <location>
        <begin position="156"/>
        <end position="174"/>
    </location>
</feature>
<feature type="transmembrane region" description="Helical" evidence="7">
    <location>
        <begin position="204"/>
        <end position="228"/>
    </location>
</feature>
<evidence type="ECO:0000256" key="6">
    <source>
        <dbReference type="ARBA" id="ARBA00023136"/>
    </source>
</evidence>
<reference evidence="8 9" key="1">
    <citation type="journal article" date="2011" name="Proc. Natl. Acad. Sci. U.S.A.">
        <title>Evolutionary erosion of yeast sex chromosomes by mating-type switching accidents.</title>
        <authorList>
            <person name="Gordon J.L."/>
            <person name="Armisen D."/>
            <person name="Proux-Wera E."/>
            <person name="Oheigeartaigh S.S."/>
            <person name="Byrne K.P."/>
            <person name="Wolfe K.H."/>
        </authorList>
    </citation>
    <scope>NUCLEOTIDE SEQUENCE [LARGE SCALE GENOMIC DNA]</scope>
    <source>
        <strain evidence="9">ATCC 10597 / BCRC 20456 / CBS 421 / NBRC 0211 / NRRL Y-12639</strain>
    </source>
</reference>
<feature type="transmembrane region" description="Helical" evidence="7">
    <location>
        <begin position="87"/>
        <end position="105"/>
    </location>
</feature>
<dbReference type="GO" id="GO:0005789">
    <property type="term" value="C:endoplasmic reticulum membrane"/>
    <property type="evidence" value="ECO:0007669"/>
    <property type="project" value="UniProtKB-SubCell"/>
</dbReference>
<name>G0WCX0_NAUDC</name>
<dbReference type="OMA" id="ISWESKM"/>
<protein>
    <submittedName>
        <fullName evidence="8">Uncharacterized protein</fullName>
    </submittedName>
</protein>
<gene>
    <name evidence="8" type="primary">NDAI0F03130</name>
    <name evidence="8" type="ordered locus">NDAI_0F03130</name>
</gene>
<dbReference type="InterPro" id="IPR025929">
    <property type="entry name" value="INSIG_fam"/>
</dbReference>
<dbReference type="KEGG" id="ndi:NDAI_0F03130"/>
<evidence type="ECO:0000256" key="2">
    <source>
        <dbReference type="ARBA" id="ARBA00007475"/>
    </source>
</evidence>
<keyword evidence="4" id="KW-0256">Endoplasmic reticulum</keyword>
<dbReference type="PANTHER" id="PTHR15301">
    <property type="entry name" value="INSULIN-INDUCED GENE 1"/>
    <property type="match status" value="1"/>
</dbReference>
<evidence type="ECO:0000256" key="5">
    <source>
        <dbReference type="ARBA" id="ARBA00022989"/>
    </source>
</evidence>
<keyword evidence="9" id="KW-1185">Reference proteome</keyword>
<dbReference type="STRING" id="1071378.G0WCX0"/>
<feature type="transmembrane region" description="Helical" evidence="7">
    <location>
        <begin position="234"/>
        <end position="255"/>
    </location>
</feature>
<evidence type="ECO:0000256" key="7">
    <source>
        <dbReference type="SAM" id="Phobius"/>
    </source>
</evidence>
<dbReference type="PANTHER" id="PTHR15301:SF3">
    <property type="entry name" value="PROTEIN NSG1-RELATED"/>
    <property type="match status" value="1"/>
</dbReference>
<evidence type="ECO:0000313" key="9">
    <source>
        <dbReference type="Proteomes" id="UP000000689"/>
    </source>
</evidence>
<dbReference type="GeneID" id="11496969"/>
<organism evidence="8 9">
    <name type="scientific">Naumovozyma dairenensis (strain ATCC 10597 / BCRC 20456 / CBS 421 / NBRC 0211 / NRRL Y-12639)</name>
    <name type="common">Saccharomyces dairenensis</name>
    <dbReference type="NCBI Taxonomy" id="1071378"/>
    <lineage>
        <taxon>Eukaryota</taxon>
        <taxon>Fungi</taxon>
        <taxon>Dikarya</taxon>
        <taxon>Ascomycota</taxon>
        <taxon>Saccharomycotina</taxon>
        <taxon>Saccharomycetes</taxon>
        <taxon>Saccharomycetales</taxon>
        <taxon>Saccharomycetaceae</taxon>
        <taxon>Naumovozyma</taxon>
    </lineage>
</organism>
<feature type="transmembrane region" description="Helical" evidence="7">
    <location>
        <begin position="180"/>
        <end position="197"/>
    </location>
</feature>
<evidence type="ECO:0000313" key="8">
    <source>
        <dbReference type="EMBL" id="CCD25631.1"/>
    </source>
</evidence>
<dbReference type="RefSeq" id="XP_003670874.1">
    <property type="nucleotide sequence ID" value="XM_003670826.1"/>
</dbReference>
<proteinExistence type="inferred from homology"/>
<sequence>MIANELKDVSSLLSSEYDESSSAGEESELEEAHEYFEQAKSFKILTIPTLFSIYDNDIISTTVDHSLTSPHVRVIESEKKKRKEFRLWFKFLILSTCGIIINEIFNYLNESTLYEGFNYLQWIPYSLQGISFGIIIPILDSLLFEDIDENGCSFKSIIGTFNIILGIAYGIRTISWESKMQMSIAWCLLNFILWLFLDNGTLSTILLWISSSLFGITIRYVTGIYVYPNGGDRLYFMNSLCANILIFGKLGRYLFQY</sequence>
<dbReference type="EMBL" id="HE580272">
    <property type="protein sequence ID" value="CCD25631.1"/>
    <property type="molecule type" value="Genomic_DNA"/>
</dbReference>
<keyword evidence="6 7" id="KW-0472">Membrane</keyword>
<keyword evidence="3 7" id="KW-0812">Transmembrane</keyword>
<keyword evidence="5 7" id="KW-1133">Transmembrane helix</keyword>